<dbReference type="InterPro" id="IPR023346">
    <property type="entry name" value="Lysozyme-like_dom_sf"/>
</dbReference>
<feature type="compositionally biased region" description="Polar residues" evidence="26">
    <location>
        <begin position="1"/>
        <end position="13"/>
    </location>
</feature>
<evidence type="ECO:0000256" key="13">
    <source>
        <dbReference type="ARBA" id="ARBA00022801"/>
    </source>
</evidence>
<dbReference type="Proteomes" id="UP000198806">
    <property type="component" value="Unassembled WGS sequence"/>
</dbReference>
<evidence type="ECO:0000256" key="24">
    <source>
        <dbReference type="ARBA" id="ARBA00049902"/>
    </source>
</evidence>
<dbReference type="SUPFAM" id="SSF53955">
    <property type="entry name" value="Lysozyme-like"/>
    <property type="match status" value="1"/>
</dbReference>
<dbReference type="InterPro" id="IPR036950">
    <property type="entry name" value="PBP_transglycosylase"/>
</dbReference>
<dbReference type="GO" id="GO:0046677">
    <property type="term" value="P:response to antibiotic"/>
    <property type="evidence" value="ECO:0007669"/>
    <property type="project" value="UniProtKB-KW"/>
</dbReference>
<dbReference type="InterPro" id="IPR050396">
    <property type="entry name" value="Glycosyltr_51/Transpeptidase"/>
</dbReference>
<evidence type="ECO:0000313" key="30">
    <source>
        <dbReference type="EMBL" id="SFO43795.1"/>
    </source>
</evidence>
<dbReference type="EC" id="2.4.99.28" evidence="23"/>
<dbReference type="PANTHER" id="PTHR32282">
    <property type="entry name" value="BINDING PROTEIN TRANSPEPTIDASE, PUTATIVE-RELATED"/>
    <property type="match status" value="1"/>
</dbReference>
<feature type="domain" description="Glycosyl transferase family 51" evidence="29">
    <location>
        <begin position="111"/>
        <end position="287"/>
    </location>
</feature>
<dbReference type="PANTHER" id="PTHR32282:SF33">
    <property type="entry name" value="PEPTIDOGLYCAN GLYCOSYLTRANSFERASE"/>
    <property type="match status" value="1"/>
</dbReference>
<dbReference type="GO" id="GO:0008360">
    <property type="term" value="P:regulation of cell shape"/>
    <property type="evidence" value="ECO:0007669"/>
    <property type="project" value="UniProtKB-KW"/>
</dbReference>
<dbReference type="Gene3D" id="1.10.3810.10">
    <property type="entry name" value="Biosynthetic peptidoglycan transglycosylase-like"/>
    <property type="match status" value="1"/>
</dbReference>
<evidence type="ECO:0000256" key="5">
    <source>
        <dbReference type="ARBA" id="ARBA00007739"/>
    </source>
</evidence>
<evidence type="ECO:0000256" key="17">
    <source>
        <dbReference type="ARBA" id="ARBA00022989"/>
    </source>
</evidence>
<evidence type="ECO:0000256" key="2">
    <source>
        <dbReference type="ARBA" id="ARBA00004401"/>
    </source>
</evidence>
<dbReference type="STRING" id="1527.SAMN04489757_12625"/>
<dbReference type="EMBL" id="FOWD01000026">
    <property type="protein sequence ID" value="SFO43795.1"/>
    <property type="molecule type" value="Genomic_DNA"/>
</dbReference>
<dbReference type="GO" id="GO:0005886">
    <property type="term" value="C:plasma membrane"/>
    <property type="evidence" value="ECO:0007669"/>
    <property type="project" value="UniProtKB-SubCell"/>
</dbReference>
<gene>
    <name evidence="30" type="ORF">SAMN04489757_12625</name>
</gene>
<comment type="similarity">
    <text evidence="5">In the N-terminal section; belongs to the glycosyltransferase 51 family.</text>
</comment>
<evidence type="ECO:0000256" key="4">
    <source>
        <dbReference type="ARBA" id="ARBA00007090"/>
    </source>
</evidence>
<keyword evidence="12 27" id="KW-0812">Transmembrane</keyword>
<evidence type="ECO:0000256" key="8">
    <source>
        <dbReference type="ARBA" id="ARBA00022645"/>
    </source>
</evidence>
<dbReference type="InterPro" id="IPR001460">
    <property type="entry name" value="PCN-bd_Tpept"/>
</dbReference>
<dbReference type="GO" id="GO:0009002">
    <property type="term" value="F:serine-type D-Ala-D-Ala carboxypeptidase activity"/>
    <property type="evidence" value="ECO:0007669"/>
    <property type="project" value="UniProtKB-EC"/>
</dbReference>
<dbReference type="RefSeq" id="WP_091687492.1">
    <property type="nucleotide sequence ID" value="NZ_BAABFM010000078.1"/>
</dbReference>
<keyword evidence="11" id="KW-0808">Transferase</keyword>
<dbReference type="GO" id="GO:0009252">
    <property type="term" value="P:peptidoglycan biosynthetic process"/>
    <property type="evidence" value="ECO:0007669"/>
    <property type="project" value="UniProtKB-UniPathway"/>
</dbReference>
<sequence>MNKPTNSRTNTSQIHKKKNNKKSKRTNQKSKKNKRQAANTGKDSIGKKIGLFFLILLLILSLCVLIAGLFIYFKYGNTIIRFQKEAQEAVSMSDRDTFRQAETSLVYDIKGKPISVLKGEKDVYYLEYKEIPETAVKAMISIEDKKYMSHEGVDLLAIIRAMTALIKNEGDITQGASTITQQLARNIFLSNEVTYERKLKEIFIAIELEKKYSKEDILEFYLNNIYFANGYYGIEAASKGYFNKSAKDLSLSEVAFLCAIPNNPTIYNPLHHMDNTKARRNRILDHMYQDGRIGLEEYNKASNQEITLSLSKVKKNNYVDTYVSYCAIRALMEKQGFEFQYRFDNKEQQEKYEEQYYDLYYKIQKSLYFEGYRIYTSIDMKKQKLLQQAVDNTLKDYGEVNKEGIYTLQGAAVSIDNSTGKVVAIVGGRSQKYNGYTLNRGYQSYRQPGSAIKPLIVYTPIFERGYYPDSTVVDEPIKGGPSNSGGTYSGQMELRKAIEVSKNTIAWKMFEELTPNVGLSYLLNMNFSKIDKNDYIPAASLGGFTIGTSPVELTSAYAALENDGIFREPTCIVKILDAEGNEVVGEINKQKRIYETNAARIMTNVLEGVMKRGTGKGLTLTNMTSAGKTGTTNNNKDGWFVGYTPYYTTGVWVGYDLPKSLNNLYGSKHPGTIWKTYMNEIHKNLENEEFILYTDNRPPKEKKEEEAEEDSIKDSEKPDSTKDNENKDKTGKDNDQEKAKDSQNQDINPSPDSGEEWNESNEDDFYEDTESGMDFEDQTDLEEFYEENTEQEVPTDKDRPRDQDANGDINNGWEEDINKGLGGNGGPG</sequence>
<evidence type="ECO:0000256" key="1">
    <source>
        <dbReference type="ARBA" id="ARBA00002624"/>
    </source>
</evidence>
<keyword evidence="13" id="KW-0378">Hydrolase</keyword>
<evidence type="ECO:0000256" key="25">
    <source>
        <dbReference type="ARBA" id="ARBA00060592"/>
    </source>
</evidence>
<evidence type="ECO:0000256" key="7">
    <source>
        <dbReference type="ARBA" id="ARBA00018638"/>
    </source>
</evidence>
<evidence type="ECO:0000256" key="12">
    <source>
        <dbReference type="ARBA" id="ARBA00022692"/>
    </source>
</evidence>
<feature type="compositionally biased region" description="Acidic residues" evidence="26">
    <location>
        <begin position="753"/>
        <end position="790"/>
    </location>
</feature>
<dbReference type="Pfam" id="PF00912">
    <property type="entry name" value="Transgly"/>
    <property type="match status" value="1"/>
</dbReference>
<evidence type="ECO:0000256" key="10">
    <source>
        <dbReference type="ARBA" id="ARBA00022676"/>
    </source>
</evidence>
<keyword evidence="20" id="KW-0511">Multifunctional enzyme</keyword>
<feature type="domain" description="Penicillin-binding protein transpeptidase" evidence="28">
    <location>
        <begin position="410"/>
        <end position="676"/>
    </location>
</feature>
<feature type="transmembrane region" description="Helical" evidence="27">
    <location>
        <begin position="51"/>
        <end position="73"/>
    </location>
</feature>
<keyword evidence="16" id="KW-0573">Peptidoglycan synthesis</keyword>
<dbReference type="GO" id="GO:0006508">
    <property type="term" value="P:proteolysis"/>
    <property type="evidence" value="ECO:0007669"/>
    <property type="project" value="UniProtKB-KW"/>
</dbReference>
<keyword evidence="8" id="KW-0121">Carboxypeptidase</keyword>
<dbReference type="SUPFAM" id="SSF56601">
    <property type="entry name" value="beta-lactamase/transpeptidase-like"/>
    <property type="match status" value="1"/>
</dbReference>
<evidence type="ECO:0000259" key="28">
    <source>
        <dbReference type="Pfam" id="PF00905"/>
    </source>
</evidence>
<evidence type="ECO:0000256" key="3">
    <source>
        <dbReference type="ARBA" id="ARBA00004752"/>
    </source>
</evidence>
<keyword evidence="9" id="KW-0645">Protease</keyword>
<evidence type="ECO:0000256" key="16">
    <source>
        <dbReference type="ARBA" id="ARBA00022984"/>
    </source>
</evidence>
<evidence type="ECO:0000256" key="6">
    <source>
        <dbReference type="ARBA" id="ARBA00012448"/>
    </source>
</evidence>
<evidence type="ECO:0000256" key="19">
    <source>
        <dbReference type="ARBA" id="ARBA00023251"/>
    </source>
</evidence>
<dbReference type="OrthoDB" id="9766909at2"/>
<organism evidence="30 31">
    <name type="scientific">Anaerocolumna aminovalerica</name>
    <dbReference type="NCBI Taxonomy" id="1527"/>
    <lineage>
        <taxon>Bacteria</taxon>
        <taxon>Bacillati</taxon>
        <taxon>Bacillota</taxon>
        <taxon>Clostridia</taxon>
        <taxon>Lachnospirales</taxon>
        <taxon>Lachnospiraceae</taxon>
        <taxon>Anaerocolumna</taxon>
    </lineage>
</organism>
<comment type="catalytic activity">
    <reaction evidence="22">
        <text>Preferential cleavage: (Ac)2-L-Lys-D-Ala-|-D-Ala. Also transpeptidation of peptidyl-alanyl moieties that are N-acyl substituents of D-alanine.</text>
        <dbReference type="EC" id="3.4.16.4"/>
    </reaction>
</comment>
<evidence type="ECO:0000256" key="22">
    <source>
        <dbReference type="ARBA" id="ARBA00034000"/>
    </source>
</evidence>
<name>A0A1I5H6B4_9FIRM</name>
<comment type="pathway">
    <text evidence="25">Glycan biosynthesis.</text>
</comment>
<comment type="pathway">
    <text evidence="3">Cell wall biogenesis; peptidoglycan biosynthesis.</text>
</comment>
<evidence type="ECO:0000256" key="11">
    <source>
        <dbReference type="ARBA" id="ARBA00022679"/>
    </source>
</evidence>
<dbReference type="UniPathway" id="UPA00219"/>
<evidence type="ECO:0000259" key="29">
    <source>
        <dbReference type="Pfam" id="PF00912"/>
    </source>
</evidence>
<accession>A0A1I5H6B4</accession>
<evidence type="ECO:0000256" key="27">
    <source>
        <dbReference type="SAM" id="Phobius"/>
    </source>
</evidence>
<evidence type="ECO:0000256" key="26">
    <source>
        <dbReference type="SAM" id="MobiDB-lite"/>
    </source>
</evidence>
<feature type="compositionally biased region" description="Basic residues" evidence="26">
    <location>
        <begin position="14"/>
        <end position="35"/>
    </location>
</feature>
<feature type="region of interest" description="Disordered" evidence="26">
    <location>
        <begin position="1"/>
        <end position="39"/>
    </location>
</feature>
<keyword evidence="18 27" id="KW-0472">Membrane</keyword>
<dbReference type="InterPro" id="IPR001264">
    <property type="entry name" value="Glyco_trans_51"/>
</dbReference>
<proteinExistence type="inferred from homology"/>
<dbReference type="NCBIfam" id="TIGR02074">
    <property type="entry name" value="PBP_1a_fam"/>
    <property type="match status" value="1"/>
</dbReference>
<evidence type="ECO:0000256" key="18">
    <source>
        <dbReference type="ARBA" id="ARBA00023136"/>
    </source>
</evidence>
<keyword evidence="17 27" id="KW-1133">Transmembrane helix</keyword>
<dbReference type="Gene3D" id="3.40.710.10">
    <property type="entry name" value="DD-peptidase/beta-lactamase superfamily"/>
    <property type="match status" value="1"/>
</dbReference>
<comment type="similarity">
    <text evidence="4">In the C-terminal section; belongs to the transpeptidase family.</text>
</comment>
<evidence type="ECO:0000256" key="21">
    <source>
        <dbReference type="ARBA" id="ARBA00023316"/>
    </source>
</evidence>
<feature type="compositionally biased region" description="Basic and acidic residues" evidence="26">
    <location>
        <begin position="697"/>
        <end position="743"/>
    </location>
</feature>
<keyword evidence="31" id="KW-1185">Reference proteome</keyword>
<evidence type="ECO:0000256" key="20">
    <source>
        <dbReference type="ARBA" id="ARBA00023268"/>
    </source>
</evidence>
<dbReference type="AlphaFoldDB" id="A0A1I5H6B4"/>
<keyword evidence="19" id="KW-0046">Antibiotic resistance</keyword>
<keyword evidence="14" id="KW-0133">Cell shape</keyword>
<keyword evidence="10" id="KW-0328">Glycosyltransferase</keyword>
<feature type="compositionally biased region" description="Basic and acidic residues" evidence="26">
    <location>
        <begin position="794"/>
        <end position="804"/>
    </location>
</feature>
<evidence type="ECO:0000256" key="14">
    <source>
        <dbReference type="ARBA" id="ARBA00022960"/>
    </source>
</evidence>
<dbReference type="GO" id="GO:0071555">
    <property type="term" value="P:cell wall organization"/>
    <property type="evidence" value="ECO:0007669"/>
    <property type="project" value="UniProtKB-KW"/>
</dbReference>
<evidence type="ECO:0000256" key="23">
    <source>
        <dbReference type="ARBA" id="ARBA00044770"/>
    </source>
</evidence>
<feature type="region of interest" description="Disordered" evidence="26">
    <location>
        <begin position="692"/>
        <end position="828"/>
    </location>
</feature>
<keyword evidence="21" id="KW-0961">Cell wall biogenesis/degradation</keyword>
<reference evidence="30 31" key="1">
    <citation type="submission" date="2016-10" db="EMBL/GenBank/DDBJ databases">
        <authorList>
            <person name="de Groot N.N."/>
        </authorList>
    </citation>
    <scope>NUCLEOTIDE SEQUENCE [LARGE SCALE GENOMIC DNA]</scope>
    <source>
        <strain evidence="30 31">DSM 1283</strain>
    </source>
</reference>
<dbReference type="GO" id="GO:0008658">
    <property type="term" value="F:penicillin binding"/>
    <property type="evidence" value="ECO:0007669"/>
    <property type="project" value="InterPro"/>
</dbReference>
<comment type="subcellular location">
    <subcellularLocation>
        <location evidence="2">Cell membrane</location>
        <topology evidence="2">Single-pass type II membrane protein</topology>
    </subcellularLocation>
</comment>
<dbReference type="GO" id="GO:0008955">
    <property type="term" value="F:peptidoglycan glycosyltransferase activity"/>
    <property type="evidence" value="ECO:0007669"/>
    <property type="project" value="UniProtKB-EC"/>
</dbReference>
<evidence type="ECO:0000256" key="15">
    <source>
        <dbReference type="ARBA" id="ARBA00022968"/>
    </source>
</evidence>
<keyword evidence="15" id="KW-0735">Signal-anchor</keyword>
<evidence type="ECO:0000256" key="9">
    <source>
        <dbReference type="ARBA" id="ARBA00022670"/>
    </source>
</evidence>
<dbReference type="FunFam" id="1.10.3810.10:FF:000001">
    <property type="entry name" value="Penicillin-binding protein 1A"/>
    <property type="match status" value="1"/>
</dbReference>
<evidence type="ECO:0000313" key="31">
    <source>
        <dbReference type="Proteomes" id="UP000198806"/>
    </source>
</evidence>
<dbReference type="Pfam" id="PF00905">
    <property type="entry name" value="Transpeptidase"/>
    <property type="match status" value="1"/>
</dbReference>
<comment type="catalytic activity">
    <reaction evidence="24">
        <text>[GlcNAc-(1-&gt;4)-Mur2Ac(oyl-L-Ala-gamma-D-Glu-L-Lys-D-Ala-D-Ala)](n)-di-trans,octa-cis-undecaprenyl diphosphate + beta-D-GlcNAc-(1-&gt;4)-Mur2Ac(oyl-L-Ala-gamma-D-Glu-L-Lys-D-Ala-D-Ala)-di-trans,octa-cis-undecaprenyl diphosphate = [GlcNAc-(1-&gt;4)-Mur2Ac(oyl-L-Ala-gamma-D-Glu-L-Lys-D-Ala-D-Ala)](n+1)-di-trans,octa-cis-undecaprenyl diphosphate + di-trans,octa-cis-undecaprenyl diphosphate + H(+)</text>
        <dbReference type="Rhea" id="RHEA:23708"/>
        <dbReference type="Rhea" id="RHEA-COMP:9602"/>
        <dbReference type="Rhea" id="RHEA-COMP:9603"/>
        <dbReference type="ChEBI" id="CHEBI:15378"/>
        <dbReference type="ChEBI" id="CHEBI:58405"/>
        <dbReference type="ChEBI" id="CHEBI:60033"/>
        <dbReference type="ChEBI" id="CHEBI:78435"/>
        <dbReference type="EC" id="2.4.99.28"/>
    </reaction>
</comment>
<dbReference type="InterPro" id="IPR012338">
    <property type="entry name" value="Beta-lactam/transpept-like"/>
</dbReference>
<protein>
    <recommendedName>
        <fullName evidence="7">Penicillin-binding protein 1A</fullName>
        <ecNumber evidence="23">2.4.99.28</ecNumber>
        <ecNumber evidence="6">3.4.16.4</ecNumber>
    </recommendedName>
</protein>
<dbReference type="EC" id="3.4.16.4" evidence="6"/>
<comment type="function">
    <text evidence="1">Cell wall formation. Synthesis of cross-linked peptidoglycan from the lipid intermediates. The enzyme has a penicillin-insensitive transglycosylase N-terminal domain (formation of linear glycan strands) and a penicillin-sensitive transpeptidase C-terminal domain (cross-linking of the peptide subunits).</text>
</comment>